<dbReference type="Proteomes" id="UP001209878">
    <property type="component" value="Unassembled WGS sequence"/>
</dbReference>
<evidence type="ECO:0000313" key="2">
    <source>
        <dbReference type="Proteomes" id="UP001209878"/>
    </source>
</evidence>
<dbReference type="EMBL" id="JAODUO010006573">
    <property type="protein sequence ID" value="KAK2139232.1"/>
    <property type="molecule type" value="Genomic_DNA"/>
</dbReference>
<reference evidence="1" key="1">
    <citation type="journal article" date="2023" name="Mol. Biol. Evol.">
        <title>Third-Generation Sequencing Reveals the Adaptive Role of the Epigenome in Three Deep-Sea Polychaetes.</title>
        <authorList>
            <person name="Perez M."/>
            <person name="Aroh O."/>
            <person name="Sun Y."/>
            <person name="Lan Y."/>
            <person name="Juniper S.K."/>
            <person name="Young C.R."/>
            <person name="Angers B."/>
            <person name="Qian P.Y."/>
        </authorList>
    </citation>
    <scope>NUCLEOTIDE SEQUENCE</scope>
    <source>
        <strain evidence="1">R07B-5</strain>
    </source>
</reference>
<comment type="caution">
    <text evidence="1">The sequence shown here is derived from an EMBL/GenBank/DDBJ whole genome shotgun (WGS) entry which is preliminary data.</text>
</comment>
<keyword evidence="2" id="KW-1185">Reference proteome</keyword>
<protein>
    <submittedName>
        <fullName evidence="1">Uncharacterized protein</fullName>
    </submittedName>
</protein>
<sequence>MDFLGKFYI</sequence>
<organism evidence="1 2">
    <name type="scientific">Ridgeia piscesae</name>
    <name type="common">Tubeworm</name>
    <dbReference type="NCBI Taxonomy" id="27915"/>
    <lineage>
        <taxon>Eukaryota</taxon>
        <taxon>Metazoa</taxon>
        <taxon>Spiralia</taxon>
        <taxon>Lophotrochozoa</taxon>
        <taxon>Annelida</taxon>
        <taxon>Polychaeta</taxon>
        <taxon>Sedentaria</taxon>
        <taxon>Canalipalpata</taxon>
        <taxon>Sabellida</taxon>
        <taxon>Siboglinidae</taxon>
        <taxon>Ridgeia</taxon>
    </lineage>
</organism>
<evidence type="ECO:0000313" key="1">
    <source>
        <dbReference type="EMBL" id="KAK2139232.1"/>
    </source>
</evidence>
<name>A0AAD9IRI7_RIDPI</name>
<gene>
    <name evidence="1" type="ORF">NP493_6581g00000</name>
</gene>
<proteinExistence type="predicted"/>
<accession>A0AAD9IRI7</accession>